<organism evidence="12 13">
    <name type="scientific">Albula goreensis</name>
    <dbReference type="NCBI Taxonomy" id="1534307"/>
    <lineage>
        <taxon>Eukaryota</taxon>
        <taxon>Metazoa</taxon>
        <taxon>Chordata</taxon>
        <taxon>Craniata</taxon>
        <taxon>Vertebrata</taxon>
        <taxon>Euteleostomi</taxon>
        <taxon>Actinopterygii</taxon>
        <taxon>Neopterygii</taxon>
        <taxon>Teleostei</taxon>
        <taxon>Albuliformes</taxon>
        <taxon>Albulidae</taxon>
        <taxon>Albula</taxon>
    </lineage>
</organism>
<dbReference type="GO" id="GO:0005886">
    <property type="term" value="C:plasma membrane"/>
    <property type="evidence" value="ECO:0007669"/>
    <property type="project" value="UniProtKB-SubCell"/>
</dbReference>
<keyword evidence="7" id="KW-0325">Glycoprotein</keyword>
<keyword evidence="13" id="KW-1185">Reference proteome</keyword>
<feature type="signal peptide" evidence="10">
    <location>
        <begin position="1"/>
        <end position="20"/>
    </location>
</feature>
<evidence type="ECO:0000256" key="10">
    <source>
        <dbReference type="SAM" id="SignalP"/>
    </source>
</evidence>
<keyword evidence="6" id="KW-1015">Disulfide bond</keyword>
<feature type="chain" id="PRO_5035856973" description="UPAR/Ly6 domain-containing protein" evidence="10">
    <location>
        <begin position="21"/>
        <end position="130"/>
    </location>
</feature>
<keyword evidence="5" id="KW-0472">Membrane</keyword>
<keyword evidence="2" id="KW-1003">Cell membrane</keyword>
<dbReference type="AlphaFoldDB" id="A0A8T3CLY1"/>
<feature type="domain" description="UPAR/Ly6" evidence="11">
    <location>
        <begin position="20"/>
        <end position="103"/>
    </location>
</feature>
<evidence type="ECO:0000256" key="9">
    <source>
        <dbReference type="ARBA" id="ARBA00029446"/>
    </source>
</evidence>
<evidence type="ECO:0000313" key="12">
    <source>
        <dbReference type="EMBL" id="KAI1886093.1"/>
    </source>
</evidence>
<dbReference type="Proteomes" id="UP000829720">
    <property type="component" value="Unassembled WGS sequence"/>
</dbReference>
<evidence type="ECO:0000256" key="3">
    <source>
        <dbReference type="ARBA" id="ARBA00022622"/>
    </source>
</evidence>
<evidence type="ECO:0000259" key="11">
    <source>
        <dbReference type="Pfam" id="PF00021"/>
    </source>
</evidence>
<proteinExistence type="inferred from homology"/>
<keyword evidence="3" id="KW-0336">GPI-anchor</keyword>
<dbReference type="Pfam" id="PF00021">
    <property type="entry name" value="UPAR_LY6"/>
    <property type="match status" value="1"/>
</dbReference>
<dbReference type="SUPFAM" id="SSF57302">
    <property type="entry name" value="Snake toxin-like"/>
    <property type="match status" value="1"/>
</dbReference>
<evidence type="ECO:0000256" key="8">
    <source>
        <dbReference type="ARBA" id="ARBA00023288"/>
    </source>
</evidence>
<dbReference type="InterPro" id="IPR046354">
    <property type="entry name" value="SPACA4/Bouncer"/>
</dbReference>
<evidence type="ECO:0000313" key="13">
    <source>
        <dbReference type="Proteomes" id="UP000829720"/>
    </source>
</evidence>
<dbReference type="OrthoDB" id="8835233at2759"/>
<evidence type="ECO:0000256" key="2">
    <source>
        <dbReference type="ARBA" id="ARBA00022475"/>
    </source>
</evidence>
<keyword evidence="4 10" id="KW-0732">Signal</keyword>
<accession>A0A8T3CLY1</accession>
<dbReference type="PANTHER" id="PTHR47613:SF1">
    <property type="entry name" value="SPERM ACROSOME MEMBRANE-ASSOCIATED PROTEIN 4"/>
    <property type="match status" value="1"/>
</dbReference>
<dbReference type="EMBL" id="JAERUA010000020">
    <property type="protein sequence ID" value="KAI1886093.1"/>
    <property type="molecule type" value="Genomic_DNA"/>
</dbReference>
<evidence type="ECO:0000256" key="5">
    <source>
        <dbReference type="ARBA" id="ARBA00023136"/>
    </source>
</evidence>
<dbReference type="Gene3D" id="2.10.60.10">
    <property type="entry name" value="CD59"/>
    <property type="match status" value="1"/>
</dbReference>
<reference evidence="12" key="1">
    <citation type="submission" date="2021-01" db="EMBL/GenBank/DDBJ databases">
        <authorList>
            <person name="Zahm M."/>
            <person name="Roques C."/>
            <person name="Cabau C."/>
            <person name="Klopp C."/>
            <person name="Donnadieu C."/>
            <person name="Jouanno E."/>
            <person name="Lampietro C."/>
            <person name="Louis A."/>
            <person name="Herpin A."/>
            <person name="Echchiki A."/>
            <person name="Berthelot C."/>
            <person name="Parey E."/>
            <person name="Roest-Crollius H."/>
            <person name="Braasch I."/>
            <person name="Postlethwait J."/>
            <person name="Bobe J."/>
            <person name="Montfort J."/>
            <person name="Bouchez O."/>
            <person name="Begum T."/>
            <person name="Mejri S."/>
            <person name="Adams A."/>
            <person name="Chen W.-J."/>
            <person name="Guiguen Y."/>
        </authorList>
    </citation>
    <scope>NUCLEOTIDE SEQUENCE</scope>
    <source>
        <tissue evidence="12">Blood</tissue>
    </source>
</reference>
<dbReference type="GO" id="GO:0035036">
    <property type="term" value="P:sperm-egg recognition"/>
    <property type="evidence" value="ECO:0007669"/>
    <property type="project" value="TreeGrafter"/>
</dbReference>
<dbReference type="PANTHER" id="PTHR47613">
    <property type="entry name" value="SPERM ACROSOME MEMBRANE-ASSOCIATED PROTEIN 4"/>
    <property type="match status" value="1"/>
</dbReference>
<comment type="subcellular location">
    <subcellularLocation>
        <location evidence="1">Cell membrane</location>
        <topology evidence="1">Lipid-anchor</topology>
        <topology evidence="1">GPI-anchor</topology>
    </subcellularLocation>
</comment>
<evidence type="ECO:0000256" key="6">
    <source>
        <dbReference type="ARBA" id="ARBA00023157"/>
    </source>
</evidence>
<keyword evidence="8" id="KW-0449">Lipoprotein</keyword>
<dbReference type="InterPro" id="IPR045860">
    <property type="entry name" value="Snake_toxin-like_sf"/>
</dbReference>
<sequence length="130" mass="13614">MNKLLCGILALTVSLVMVESLTCNVCKVGLLSKCLVSGTKNCSAAQPNCFTGRAVFEGIPQFVGFKTQGCLDTPSCNRTVPGTILGASYNTTYRCCSTDRCDAESGANTVQLSLTAGAALLVSMWSIARC</sequence>
<comment type="caution">
    <text evidence="12">The sequence shown here is derived from an EMBL/GenBank/DDBJ whole genome shotgun (WGS) entry which is preliminary data.</text>
</comment>
<gene>
    <name evidence="12" type="ORF">AGOR_G00210470</name>
</gene>
<dbReference type="GO" id="GO:0098552">
    <property type="term" value="C:side of membrane"/>
    <property type="evidence" value="ECO:0007669"/>
    <property type="project" value="UniProtKB-KW"/>
</dbReference>
<evidence type="ECO:0000256" key="4">
    <source>
        <dbReference type="ARBA" id="ARBA00022729"/>
    </source>
</evidence>
<name>A0A8T3CLY1_9TELE</name>
<comment type="similarity">
    <text evidence="9">Belongs to the SPACA4/bouncer family.</text>
</comment>
<evidence type="ECO:0000256" key="7">
    <source>
        <dbReference type="ARBA" id="ARBA00023180"/>
    </source>
</evidence>
<dbReference type="InterPro" id="IPR016054">
    <property type="entry name" value="LY6_UPA_recep-like"/>
</dbReference>
<protein>
    <recommendedName>
        <fullName evidence="11">UPAR/Ly6 domain-containing protein</fullName>
    </recommendedName>
</protein>
<evidence type="ECO:0000256" key="1">
    <source>
        <dbReference type="ARBA" id="ARBA00004609"/>
    </source>
</evidence>